<feature type="transmembrane region" description="Helical" evidence="2">
    <location>
        <begin position="161"/>
        <end position="179"/>
    </location>
</feature>
<name>A0A4R0JZC3_9ACTN</name>
<feature type="transmembrane region" description="Helical" evidence="2">
    <location>
        <begin position="221"/>
        <end position="242"/>
    </location>
</feature>
<organism evidence="4 5">
    <name type="scientific">Kribbella capetownensis</name>
    <dbReference type="NCBI Taxonomy" id="1572659"/>
    <lineage>
        <taxon>Bacteria</taxon>
        <taxon>Bacillati</taxon>
        <taxon>Actinomycetota</taxon>
        <taxon>Actinomycetes</taxon>
        <taxon>Propionibacteriales</taxon>
        <taxon>Kribbellaceae</taxon>
        <taxon>Kribbella</taxon>
    </lineage>
</organism>
<dbReference type="PANTHER" id="PTHR31082">
    <property type="entry name" value="PHEROMONE-REGULATED MEMBRANE PROTEIN 10"/>
    <property type="match status" value="1"/>
</dbReference>
<proteinExistence type="inferred from homology"/>
<feature type="transmembrane region" description="Helical" evidence="2">
    <location>
        <begin position="137"/>
        <end position="154"/>
    </location>
</feature>
<dbReference type="InterPro" id="IPR010619">
    <property type="entry name" value="ThrE-like_N"/>
</dbReference>
<comment type="caution">
    <text evidence="4">The sequence shown here is derived from an EMBL/GenBank/DDBJ whole genome shotgun (WGS) entry which is preliminary data.</text>
</comment>
<feature type="transmembrane region" description="Helical" evidence="2">
    <location>
        <begin position="185"/>
        <end position="209"/>
    </location>
</feature>
<dbReference type="RefSeq" id="WP_131510972.1">
    <property type="nucleotide sequence ID" value="NZ_SJKD01000001.1"/>
</dbReference>
<feature type="transmembrane region" description="Helical" evidence="2">
    <location>
        <begin position="287"/>
        <end position="305"/>
    </location>
</feature>
<evidence type="ECO:0000313" key="4">
    <source>
        <dbReference type="EMBL" id="TCC52220.1"/>
    </source>
</evidence>
<feature type="transmembrane region" description="Helical" evidence="2">
    <location>
        <begin position="112"/>
        <end position="131"/>
    </location>
</feature>
<feature type="transmembrane region" description="Helical" evidence="2">
    <location>
        <begin position="311"/>
        <end position="331"/>
    </location>
</feature>
<dbReference type="Pfam" id="PF06738">
    <property type="entry name" value="ThrE"/>
    <property type="match status" value="1"/>
</dbReference>
<dbReference type="EMBL" id="SJKD01000001">
    <property type="protein sequence ID" value="TCC52220.1"/>
    <property type="molecule type" value="Genomic_DNA"/>
</dbReference>
<dbReference type="PANTHER" id="PTHR31082:SF4">
    <property type="entry name" value="PHEROMONE-REGULATED MEMBRANE PROTEIN 10"/>
    <property type="match status" value="1"/>
</dbReference>
<comment type="similarity">
    <text evidence="1">Belongs to the ThrE exporter (TC 2.A.79) family.</text>
</comment>
<dbReference type="GO" id="GO:0022857">
    <property type="term" value="F:transmembrane transporter activity"/>
    <property type="evidence" value="ECO:0007669"/>
    <property type="project" value="InterPro"/>
</dbReference>
<gene>
    <name evidence="4" type="ORF">E0H75_00015</name>
</gene>
<dbReference type="InterPro" id="IPR051361">
    <property type="entry name" value="ThrE/Ser_Exporter"/>
</dbReference>
<accession>A0A4R0JZC3</accession>
<reference evidence="4 5" key="1">
    <citation type="submission" date="2019-02" db="EMBL/GenBank/DDBJ databases">
        <title>Kribbella capetownensis sp. nov. and Kribbella speibonae sp. nov., isolated from soil.</title>
        <authorList>
            <person name="Curtis S.M."/>
            <person name="Norton I."/>
            <person name="Everest G.J."/>
            <person name="Meyers P.R."/>
        </authorList>
    </citation>
    <scope>NUCLEOTIDE SEQUENCE [LARGE SCALE GENOMIC DNA]</scope>
    <source>
        <strain evidence="4 5">YM53</strain>
    </source>
</reference>
<evidence type="ECO:0000256" key="2">
    <source>
        <dbReference type="SAM" id="Phobius"/>
    </source>
</evidence>
<keyword evidence="5" id="KW-1185">Reference proteome</keyword>
<dbReference type="AlphaFoldDB" id="A0A4R0JZC3"/>
<feature type="transmembrane region" description="Helical" evidence="2">
    <location>
        <begin position="376"/>
        <end position="395"/>
    </location>
</feature>
<evidence type="ECO:0000256" key="1">
    <source>
        <dbReference type="ARBA" id="ARBA00034125"/>
    </source>
</evidence>
<evidence type="ECO:0000259" key="3">
    <source>
        <dbReference type="Pfam" id="PF06738"/>
    </source>
</evidence>
<feature type="transmembrane region" description="Helical" evidence="2">
    <location>
        <begin position="338"/>
        <end position="356"/>
    </location>
</feature>
<dbReference type="Proteomes" id="UP000293342">
    <property type="component" value="Unassembled WGS sequence"/>
</dbReference>
<dbReference type="OrthoDB" id="2364976at2"/>
<keyword evidence="2" id="KW-0472">Membrane</keyword>
<feature type="transmembrane region" description="Helical" evidence="2">
    <location>
        <begin position="262"/>
        <end position="280"/>
    </location>
</feature>
<protein>
    <submittedName>
        <fullName evidence="4">Threonine/serine exporter family protein</fullName>
    </submittedName>
</protein>
<keyword evidence="2" id="KW-1133">Transmembrane helix</keyword>
<evidence type="ECO:0000313" key="5">
    <source>
        <dbReference type="Proteomes" id="UP000293342"/>
    </source>
</evidence>
<feature type="domain" description="Threonine/serine exporter-like N-terminal" evidence="3">
    <location>
        <begin position="10"/>
        <end position="244"/>
    </location>
</feature>
<sequence>MSPPESFAVTVRIAKLLLASSGEGVEMLEKYVACVSGAFRIDVTLLVLPEQVLLASPGAPTVAVVRSAPGLSRLDQVADLKVLVADIEAGLGPADALRRVDELAARPPRWPAWLRVLGVVLFAAGFAPSVVATWSELATSALLGAVMGVLMVFFEHRRFEPLLPFVAAFLLTVLAATLLDGLTSVSGVVLVVVPALFVVVPGDYLSAAAAELVSGHLSAGAVRLVYAAFVLGMLVVGIVGAAQLTGREQALAETVVVPELPFVVVVLAWIPFSCGLVLAFNGYPSMVPWLVPTVIGTYLLQQGVTRLGGDVTGTLIAGIALGAVANLLSAPNHRPPRLLLLVGGFFVLTVGGLGLRGFTAMVGGDVISSFDDLRGFLLQVPTVAIAIAIGVLATVRRSGPTVSPGVRRR</sequence>
<keyword evidence="2" id="KW-0812">Transmembrane</keyword>